<organism evidence="2 3">
    <name type="scientific">Paramecium sonneborni</name>
    <dbReference type="NCBI Taxonomy" id="65129"/>
    <lineage>
        <taxon>Eukaryota</taxon>
        <taxon>Sar</taxon>
        <taxon>Alveolata</taxon>
        <taxon>Ciliophora</taxon>
        <taxon>Intramacronucleata</taxon>
        <taxon>Oligohymenophorea</taxon>
        <taxon>Peniculida</taxon>
        <taxon>Parameciidae</taxon>
        <taxon>Paramecium</taxon>
    </lineage>
</organism>
<evidence type="ECO:0000313" key="2">
    <source>
        <dbReference type="EMBL" id="CAD8129921.1"/>
    </source>
</evidence>
<gene>
    <name evidence="2" type="ORF">PSON_ATCC_30995.1.T2510009</name>
</gene>
<accession>A0A8S1RMQ0</accession>
<evidence type="ECO:0008006" key="4">
    <source>
        <dbReference type="Google" id="ProtNLM"/>
    </source>
</evidence>
<dbReference type="AlphaFoldDB" id="A0A8S1RMQ0"/>
<feature type="signal peptide" evidence="1">
    <location>
        <begin position="1"/>
        <end position="19"/>
    </location>
</feature>
<keyword evidence="3" id="KW-1185">Reference proteome</keyword>
<name>A0A8S1RMQ0_9CILI</name>
<reference evidence="2" key="1">
    <citation type="submission" date="2021-01" db="EMBL/GenBank/DDBJ databases">
        <authorList>
            <consortium name="Genoscope - CEA"/>
            <person name="William W."/>
        </authorList>
    </citation>
    <scope>NUCLEOTIDE SEQUENCE</scope>
</reference>
<protein>
    <recommendedName>
        <fullName evidence="4">Transmembrane protein</fullName>
    </recommendedName>
</protein>
<dbReference type="Proteomes" id="UP000692954">
    <property type="component" value="Unassembled WGS sequence"/>
</dbReference>
<dbReference type="OrthoDB" id="307849at2759"/>
<feature type="chain" id="PRO_5035915662" description="Transmembrane protein" evidence="1">
    <location>
        <begin position="20"/>
        <end position="184"/>
    </location>
</feature>
<evidence type="ECO:0000256" key="1">
    <source>
        <dbReference type="SAM" id="SignalP"/>
    </source>
</evidence>
<proteinExistence type="predicted"/>
<keyword evidence="1" id="KW-0732">Signal</keyword>
<sequence length="184" mass="21900">MMCKLKLLFFLIFIQITKQDCIRQLNQQQLIISRNYQNVITYHSGALISSKIKNYFNNGDNSPCLRDNPYLVMPKPINIGFTGCELGQYISILFMQKYLLNTLKIWFWDFDYLNNQEVRSYNINVYVKIDQVKKKIFESHLAKSIMTIEFPDQFVEEFQVTNLGGNTYNSYLHIIKFEAYYKYS</sequence>
<comment type="caution">
    <text evidence="2">The sequence shown here is derived from an EMBL/GenBank/DDBJ whole genome shotgun (WGS) entry which is preliminary data.</text>
</comment>
<dbReference type="EMBL" id="CAJJDN010000251">
    <property type="protein sequence ID" value="CAD8129921.1"/>
    <property type="molecule type" value="Genomic_DNA"/>
</dbReference>
<evidence type="ECO:0000313" key="3">
    <source>
        <dbReference type="Proteomes" id="UP000692954"/>
    </source>
</evidence>